<evidence type="ECO:0000313" key="1">
    <source>
        <dbReference type="EMBL" id="GBN34293.1"/>
    </source>
</evidence>
<gene>
    <name evidence="1" type="ORF">AVEN_242352_1</name>
</gene>
<name>A0A4Y2N5T8_ARAVE</name>
<feature type="non-terminal residue" evidence="1">
    <location>
        <position position="85"/>
    </location>
</feature>
<dbReference type="EMBL" id="BGPR01126254">
    <property type="protein sequence ID" value="GBN34293.1"/>
    <property type="molecule type" value="Genomic_DNA"/>
</dbReference>
<proteinExistence type="predicted"/>
<keyword evidence="2" id="KW-1185">Reference proteome</keyword>
<feature type="non-terminal residue" evidence="1">
    <location>
        <position position="1"/>
    </location>
</feature>
<organism evidence="1 2">
    <name type="scientific">Araneus ventricosus</name>
    <name type="common">Orbweaver spider</name>
    <name type="synonym">Epeira ventricosa</name>
    <dbReference type="NCBI Taxonomy" id="182803"/>
    <lineage>
        <taxon>Eukaryota</taxon>
        <taxon>Metazoa</taxon>
        <taxon>Ecdysozoa</taxon>
        <taxon>Arthropoda</taxon>
        <taxon>Chelicerata</taxon>
        <taxon>Arachnida</taxon>
        <taxon>Araneae</taxon>
        <taxon>Araneomorphae</taxon>
        <taxon>Entelegynae</taxon>
        <taxon>Araneoidea</taxon>
        <taxon>Araneidae</taxon>
        <taxon>Araneus</taxon>
    </lineage>
</organism>
<dbReference type="Proteomes" id="UP000499080">
    <property type="component" value="Unassembled WGS sequence"/>
</dbReference>
<sequence>TTVQLEKEFYDQSTKTNKTLSSVQQEISGKLQTLAEDLSTLKAEVVADQVSLANVQADVKILSADVAVSEGKVLDLTEASEKMMK</sequence>
<reference evidence="1 2" key="1">
    <citation type="journal article" date="2019" name="Sci. Rep.">
        <title>Orb-weaving spider Araneus ventricosus genome elucidates the spidroin gene catalogue.</title>
        <authorList>
            <person name="Kono N."/>
            <person name="Nakamura H."/>
            <person name="Ohtoshi R."/>
            <person name="Moran D.A.P."/>
            <person name="Shinohara A."/>
            <person name="Yoshida Y."/>
            <person name="Fujiwara M."/>
            <person name="Mori M."/>
            <person name="Tomita M."/>
            <person name="Arakawa K."/>
        </authorList>
    </citation>
    <scope>NUCLEOTIDE SEQUENCE [LARGE SCALE GENOMIC DNA]</scope>
</reference>
<dbReference type="AlphaFoldDB" id="A0A4Y2N5T8"/>
<protein>
    <submittedName>
        <fullName evidence="1">Uncharacterized protein</fullName>
    </submittedName>
</protein>
<evidence type="ECO:0000313" key="2">
    <source>
        <dbReference type="Proteomes" id="UP000499080"/>
    </source>
</evidence>
<comment type="caution">
    <text evidence="1">The sequence shown here is derived from an EMBL/GenBank/DDBJ whole genome shotgun (WGS) entry which is preliminary data.</text>
</comment>
<dbReference type="OrthoDB" id="10521242at2759"/>
<accession>A0A4Y2N5T8</accession>